<dbReference type="EMBL" id="CAJOBC010084640">
    <property type="protein sequence ID" value="CAF4320062.1"/>
    <property type="molecule type" value="Genomic_DNA"/>
</dbReference>
<feature type="compositionally biased region" description="Polar residues" evidence="1">
    <location>
        <begin position="193"/>
        <end position="209"/>
    </location>
</feature>
<organism evidence="2 4">
    <name type="scientific">Didymodactylos carnosus</name>
    <dbReference type="NCBI Taxonomy" id="1234261"/>
    <lineage>
        <taxon>Eukaryota</taxon>
        <taxon>Metazoa</taxon>
        <taxon>Spiralia</taxon>
        <taxon>Gnathifera</taxon>
        <taxon>Rotifera</taxon>
        <taxon>Eurotatoria</taxon>
        <taxon>Bdelloidea</taxon>
        <taxon>Philodinida</taxon>
        <taxon>Philodinidae</taxon>
        <taxon>Didymodactylos</taxon>
    </lineage>
</organism>
<dbReference type="Proteomes" id="UP000681722">
    <property type="component" value="Unassembled WGS sequence"/>
</dbReference>
<comment type="caution">
    <text evidence="2">The sequence shown here is derived from an EMBL/GenBank/DDBJ whole genome shotgun (WGS) entry which is preliminary data.</text>
</comment>
<accession>A0A815P791</accession>
<keyword evidence="4" id="KW-1185">Reference proteome</keyword>
<dbReference type="EMBL" id="CAJNOQ010019198">
    <property type="protein sequence ID" value="CAF1445180.1"/>
    <property type="molecule type" value="Genomic_DNA"/>
</dbReference>
<sequence>PCIIAGNKLCLYCETRDAVIRIYQPNPYLLLPPLSLGSISNQISQISNAFIREQQEDASEFLNYLLYKISDCLNPIQVFSSKISIAQYSTQGITIMNEQPQHHYNHHHLITAQVDQFEVPNGKYSNSSLKRISLNEKQKISLCNSTITIGPQSIKRVFGSTITFGPQMDALKTPSSDQVIIHPISPMLDADDSNNYTSEQKQKVIQTASRMEDDKQLSHSSASDDEVPSKKFKSNKDLHVSDDNTMPPPSSNDHIFIQTLRPNCQFKLSGFDLLKLNHIRQVDHSTTTTTTTTTTRKTIFKTKGQHQPIIKTANYKKIVDVDYLYILLPYLKKFNSFCALCISQRYFGKHLLRPTSYLLKCYIHCRAQAKKCL</sequence>
<dbReference type="SUPFAM" id="SSF54001">
    <property type="entry name" value="Cysteine proteinases"/>
    <property type="match status" value="1"/>
</dbReference>
<evidence type="ECO:0000313" key="2">
    <source>
        <dbReference type="EMBL" id="CAF1445180.1"/>
    </source>
</evidence>
<gene>
    <name evidence="2" type="ORF">GPM918_LOCUS34520</name>
    <name evidence="3" type="ORF">SRO942_LOCUS35218</name>
</gene>
<evidence type="ECO:0000256" key="1">
    <source>
        <dbReference type="SAM" id="MobiDB-lite"/>
    </source>
</evidence>
<feature type="non-terminal residue" evidence="2">
    <location>
        <position position="1"/>
    </location>
</feature>
<protein>
    <submittedName>
        <fullName evidence="2">Uncharacterized protein</fullName>
    </submittedName>
</protein>
<feature type="region of interest" description="Disordered" evidence="1">
    <location>
        <begin position="189"/>
        <end position="250"/>
    </location>
</feature>
<dbReference type="Gene3D" id="3.90.70.10">
    <property type="entry name" value="Cysteine proteinases"/>
    <property type="match status" value="1"/>
</dbReference>
<name>A0A815P791_9BILA</name>
<evidence type="ECO:0000313" key="3">
    <source>
        <dbReference type="EMBL" id="CAF4320062.1"/>
    </source>
</evidence>
<reference evidence="2" key="1">
    <citation type="submission" date="2021-02" db="EMBL/GenBank/DDBJ databases">
        <authorList>
            <person name="Nowell W R."/>
        </authorList>
    </citation>
    <scope>NUCLEOTIDE SEQUENCE</scope>
</reference>
<evidence type="ECO:0000313" key="4">
    <source>
        <dbReference type="Proteomes" id="UP000663829"/>
    </source>
</evidence>
<proteinExistence type="predicted"/>
<dbReference type="Proteomes" id="UP000663829">
    <property type="component" value="Unassembled WGS sequence"/>
</dbReference>
<dbReference type="AlphaFoldDB" id="A0A815P791"/>
<dbReference type="InterPro" id="IPR038765">
    <property type="entry name" value="Papain-like_cys_pep_sf"/>
</dbReference>